<dbReference type="EMBL" id="JASSZA010000020">
    <property type="protein sequence ID" value="KAK2086635.1"/>
    <property type="molecule type" value="Genomic_DNA"/>
</dbReference>
<evidence type="ECO:0000313" key="2">
    <source>
        <dbReference type="Proteomes" id="UP001266305"/>
    </source>
</evidence>
<evidence type="ECO:0000313" key="1">
    <source>
        <dbReference type="EMBL" id="KAK2086635.1"/>
    </source>
</evidence>
<comment type="caution">
    <text evidence="1">The sequence shown here is derived from an EMBL/GenBank/DDBJ whole genome shotgun (WGS) entry which is preliminary data.</text>
</comment>
<proteinExistence type="predicted"/>
<reference evidence="1 2" key="1">
    <citation type="submission" date="2023-05" db="EMBL/GenBank/DDBJ databases">
        <title>B98-5 Cell Line De Novo Hybrid Assembly: An Optical Mapping Approach.</title>
        <authorList>
            <person name="Kananen K."/>
            <person name="Auerbach J.A."/>
            <person name="Kautto E."/>
            <person name="Blachly J.S."/>
        </authorList>
    </citation>
    <scope>NUCLEOTIDE SEQUENCE [LARGE SCALE GENOMIC DNA]</scope>
    <source>
        <strain evidence="1">B95-8</strain>
        <tissue evidence="1">Cell line</tissue>
    </source>
</reference>
<protein>
    <submittedName>
        <fullName evidence="1">Uncharacterized protein</fullName>
    </submittedName>
</protein>
<organism evidence="1 2">
    <name type="scientific">Saguinus oedipus</name>
    <name type="common">Cotton-top tamarin</name>
    <name type="synonym">Oedipomidas oedipus</name>
    <dbReference type="NCBI Taxonomy" id="9490"/>
    <lineage>
        <taxon>Eukaryota</taxon>
        <taxon>Metazoa</taxon>
        <taxon>Chordata</taxon>
        <taxon>Craniata</taxon>
        <taxon>Vertebrata</taxon>
        <taxon>Euteleostomi</taxon>
        <taxon>Mammalia</taxon>
        <taxon>Eutheria</taxon>
        <taxon>Euarchontoglires</taxon>
        <taxon>Primates</taxon>
        <taxon>Haplorrhini</taxon>
        <taxon>Platyrrhini</taxon>
        <taxon>Cebidae</taxon>
        <taxon>Callitrichinae</taxon>
        <taxon>Saguinus</taxon>
    </lineage>
</organism>
<accession>A0ABQ9TQ61</accession>
<keyword evidence="2" id="KW-1185">Reference proteome</keyword>
<sequence length="106" mass="12201">MDVLLPCYVNPLNLSNITGLVASFQFSCPTECTSERRDFSPDELNQFFVTPQSSVELPHTVEQFYVAHRLWINYLMDKNIRELVSMKSSNPVTLCREPPTTVFQAR</sequence>
<gene>
    <name evidence="1" type="ORF">P7K49_036060</name>
</gene>
<dbReference type="Proteomes" id="UP001266305">
    <property type="component" value="Unassembled WGS sequence"/>
</dbReference>
<name>A0ABQ9TQ61_SAGOE</name>